<evidence type="ECO:0000313" key="4">
    <source>
        <dbReference type="Proteomes" id="UP001148203"/>
    </source>
</evidence>
<feature type="domain" description="NUMOD4" evidence="1">
    <location>
        <begin position="3"/>
        <end position="58"/>
    </location>
</feature>
<keyword evidence="3" id="KW-0378">Hydrolase</keyword>
<sequence length="188" mass="20396">MSEIWIESKTLAGRYMVSSLGRAKRMAHVSTGVSGVTKSYPERLIQRAKSQDYPRIILKVNGKAKAYLVHRLVAEMFLPNPDSLPCINHKDGDKSNPHPENLEWCTHQENMAHAAATGLSDCAVPVQSSKQGSGMWFPSLESACRHTGVSKPCICAAAKKKQKTAGGMEWGYAAPGVVFDDLLGEVAA</sequence>
<accession>A0ABT5NLR4</accession>
<dbReference type="SUPFAM" id="SSF54060">
    <property type="entry name" value="His-Me finger endonucleases"/>
    <property type="match status" value="1"/>
</dbReference>
<dbReference type="Gene3D" id="1.10.10.10">
    <property type="entry name" value="Winged helix-like DNA-binding domain superfamily/Winged helix DNA-binding domain"/>
    <property type="match status" value="1"/>
</dbReference>
<dbReference type="InterPro" id="IPR036388">
    <property type="entry name" value="WH-like_DNA-bd_sf"/>
</dbReference>
<dbReference type="EMBL" id="JAMDGY010000009">
    <property type="protein sequence ID" value="MDD0989291.1"/>
    <property type="molecule type" value="Genomic_DNA"/>
</dbReference>
<name>A0ABT5NLR4_9PSED</name>
<evidence type="ECO:0000313" key="3">
    <source>
        <dbReference type="EMBL" id="MDD0989291.1"/>
    </source>
</evidence>
<keyword evidence="3" id="KW-0255">Endonuclease</keyword>
<gene>
    <name evidence="3" type="ORF">M5G11_01920</name>
</gene>
<dbReference type="InterPro" id="IPR010902">
    <property type="entry name" value="NUMOD4"/>
</dbReference>
<dbReference type="Pfam" id="PF07463">
    <property type="entry name" value="NUMOD4"/>
    <property type="match status" value="1"/>
</dbReference>
<keyword evidence="3" id="KW-0540">Nuclease</keyword>
<feature type="domain" description="HNH nuclease" evidence="2">
    <location>
        <begin position="67"/>
        <end position="111"/>
    </location>
</feature>
<dbReference type="GO" id="GO:0004519">
    <property type="term" value="F:endonuclease activity"/>
    <property type="evidence" value="ECO:0007669"/>
    <property type="project" value="UniProtKB-KW"/>
</dbReference>
<dbReference type="Proteomes" id="UP001148203">
    <property type="component" value="Unassembled WGS sequence"/>
</dbReference>
<evidence type="ECO:0000259" key="2">
    <source>
        <dbReference type="Pfam" id="PF13392"/>
    </source>
</evidence>
<organism evidence="3 4">
    <name type="scientific">Pseudomonas fontis</name>
    <dbReference type="NCBI Taxonomy" id="2942633"/>
    <lineage>
        <taxon>Bacteria</taxon>
        <taxon>Pseudomonadati</taxon>
        <taxon>Pseudomonadota</taxon>
        <taxon>Gammaproteobacteria</taxon>
        <taxon>Pseudomonadales</taxon>
        <taxon>Pseudomonadaceae</taxon>
        <taxon>Pseudomonas</taxon>
    </lineage>
</organism>
<keyword evidence="4" id="KW-1185">Reference proteome</keyword>
<dbReference type="InterPro" id="IPR044925">
    <property type="entry name" value="His-Me_finger_sf"/>
</dbReference>
<reference evidence="3 4" key="1">
    <citation type="submission" date="2022-05" db="EMBL/GenBank/DDBJ databases">
        <title>Novel Pseudomonas spp. Isolated from a Rainbow Trout Aquaculture Facility.</title>
        <authorList>
            <person name="Testerman T."/>
            <person name="Graf J."/>
        </authorList>
    </citation>
    <scope>NUCLEOTIDE SEQUENCE [LARGE SCALE GENOMIC DNA]</scope>
    <source>
        <strain evidence="3 4">ID681</strain>
    </source>
</reference>
<proteinExistence type="predicted"/>
<dbReference type="RefSeq" id="WP_273911315.1">
    <property type="nucleotide sequence ID" value="NZ_JAMDGX010000040.1"/>
</dbReference>
<dbReference type="SUPFAM" id="SSF64496">
    <property type="entry name" value="DNA-binding domain of intron-encoded endonucleases"/>
    <property type="match status" value="1"/>
</dbReference>
<comment type="caution">
    <text evidence="3">The sequence shown here is derived from an EMBL/GenBank/DDBJ whole genome shotgun (WGS) entry which is preliminary data.</text>
</comment>
<dbReference type="Gene3D" id="3.90.75.20">
    <property type="match status" value="1"/>
</dbReference>
<protein>
    <submittedName>
        <fullName evidence="3">NUMOD4 motif-containing HNH endonuclease</fullName>
    </submittedName>
</protein>
<evidence type="ECO:0000259" key="1">
    <source>
        <dbReference type="Pfam" id="PF07463"/>
    </source>
</evidence>
<dbReference type="Pfam" id="PF13392">
    <property type="entry name" value="HNH_3"/>
    <property type="match status" value="1"/>
</dbReference>
<dbReference type="InterPro" id="IPR003615">
    <property type="entry name" value="HNH_nuc"/>
</dbReference>